<organism evidence="2 3">
    <name type="scientific">Sphingobium lactosutens DS20</name>
    <dbReference type="NCBI Taxonomy" id="1331060"/>
    <lineage>
        <taxon>Bacteria</taxon>
        <taxon>Pseudomonadati</taxon>
        <taxon>Pseudomonadota</taxon>
        <taxon>Alphaproteobacteria</taxon>
        <taxon>Sphingomonadales</taxon>
        <taxon>Sphingomonadaceae</taxon>
        <taxon>Sphingobium</taxon>
    </lineage>
</organism>
<dbReference type="InterPro" id="IPR027266">
    <property type="entry name" value="TrmE/GcvT-like"/>
</dbReference>
<dbReference type="GO" id="GO:0008168">
    <property type="term" value="F:methyltransferase activity"/>
    <property type="evidence" value="ECO:0007669"/>
    <property type="project" value="UniProtKB-KW"/>
</dbReference>
<keyword evidence="2" id="KW-0489">Methyltransferase</keyword>
<gene>
    <name evidence="2" type="ORF">RLDS_14385</name>
</gene>
<comment type="caution">
    <text evidence="2">The sequence shown here is derived from an EMBL/GenBank/DDBJ whole genome shotgun (WGS) entry which is preliminary data.</text>
</comment>
<evidence type="ECO:0000313" key="3">
    <source>
        <dbReference type="Proteomes" id="UP000015531"/>
    </source>
</evidence>
<dbReference type="eggNOG" id="COG0354">
    <property type="taxonomic scope" value="Bacteria"/>
</dbReference>
<evidence type="ECO:0000313" key="2">
    <source>
        <dbReference type="EMBL" id="EQB14108.1"/>
    </source>
</evidence>
<dbReference type="AlphaFoldDB" id="T0HPK6"/>
<dbReference type="GO" id="GO:0032259">
    <property type="term" value="P:methylation"/>
    <property type="evidence" value="ECO:0007669"/>
    <property type="project" value="UniProtKB-KW"/>
</dbReference>
<sequence length="272" mass="30070">MANSCLLWPRERLGFVLSPSYLKPMTGTTLTDRALLRISGEEARPFLQGLLTRDVLTLQSDHPRWTGLLTPQGKALFDFILWGDGDDVLIDCEAAQADALAKRLTLYRLRRKVTIAREAALAVHWSLEVADKPHDPRLPALGHRWLAPASPDAGAEAAAAFRAHRLSLGIFEGVEELGQDQILWLETNAQELGGVDYDKGCYVGQENTARMHYRNKVSRRLVAVPLDQADDKRQRAALRDLGLSIELRRVEGLDPALLPDWLAAAIAGEAAV</sequence>
<dbReference type="Proteomes" id="UP000015531">
    <property type="component" value="Unassembled WGS sequence"/>
</dbReference>
<proteinExistence type="predicted"/>
<reference evidence="2 3" key="1">
    <citation type="journal article" date="2013" name="Genome Announc.">
        <title>Draft Genome Sequence of Sphingobium lactosutens Strain DS20T, Isolated from a Hexachlorocyclohexane Dumpsite.</title>
        <authorList>
            <person name="Kumar R."/>
            <person name="Dwivedi V."/>
            <person name="Negi V."/>
            <person name="Khurana J.P."/>
            <person name="Lal R."/>
        </authorList>
    </citation>
    <scope>NUCLEOTIDE SEQUENCE [LARGE SCALE GENOMIC DNA]</scope>
    <source>
        <strain evidence="2 3">DS20</strain>
    </source>
</reference>
<dbReference type="InterPro" id="IPR045179">
    <property type="entry name" value="YgfZ/GcvT"/>
</dbReference>
<keyword evidence="2" id="KW-0808">Transferase</keyword>
<dbReference type="GO" id="GO:0016226">
    <property type="term" value="P:iron-sulfur cluster assembly"/>
    <property type="evidence" value="ECO:0007669"/>
    <property type="project" value="TreeGrafter"/>
</dbReference>
<keyword evidence="1" id="KW-0809">Transit peptide</keyword>
<dbReference type="PANTHER" id="PTHR22602:SF0">
    <property type="entry name" value="TRANSFERASE CAF17, MITOCHONDRIAL-RELATED"/>
    <property type="match status" value="1"/>
</dbReference>
<dbReference type="SUPFAM" id="SSF103025">
    <property type="entry name" value="Folate-binding domain"/>
    <property type="match status" value="1"/>
</dbReference>
<dbReference type="EMBL" id="ATDP01000092">
    <property type="protein sequence ID" value="EQB14108.1"/>
    <property type="molecule type" value="Genomic_DNA"/>
</dbReference>
<dbReference type="PATRIC" id="fig|1331060.3.peg.2749"/>
<accession>T0HPK6</accession>
<dbReference type="InterPro" id="IPR017703">
    <property type="entry name" value="YgfZ/GCV_T_CS"/>
</dbReference>
<evidence type="ECO:0000256" key="1">
    <source>
        <dbReference type="ARBA" id="ARBA00022946"/>
    </source>
</evidence>
<dbReference type="NCBIfam" id="TIGR03317">
    <property type="entry name" value="ygfZ_signature"/>
    <property type="match status" value="1"/>
</dbReference>
<protein>
    <submittedName>
        <fullName evidence="2">Aminomethyltransferase</fullName>
    </submittedName>
</protein>
<name>T0HPK6_9SPHN</name>
<dbReference type="Gene3D" id="3.30.1360.120">
    <property type="entry name" value="Probable tRNA modification gtpase trme, domain 1"/>
    <property type="match status" value="2"/>
</dbReference>
<keyword evidence="3" id="KW-1185">Reference proteome</keyword>
<dbReference type="PANTHER" id="PTHR22602">
    <property type="entry name" value="TRANSFERASE CAF17, MITOCHONDRIAL-RELATED"/>
    <property type="match status" value="1"/>
</dbReference>